<dbReference type="Proteomes" id="UP000284403">
    <property type="component" value="Unassembled WGS sequence"/>
</dbReference>
<comment type="caution">
    <text evidence="2">The sequence shown here is derived from an EMBL/GenBank/DDBJ whole genome shotgun (WGS) entry which is preliminary data.</text>
</comment>
<keyword evidence="1" id="KW-0812">Transmembrane</keyword>
<evidence type="ECO:0000256" key="1">
    <source>
        <dbReference type="SAM" id="Phobius"/>
    </source>
</evidence>
<name>A0A422PC64_9TRYP</name>
<keyword evidence="1" id="KW-1133">Transmembrane helix</keyword>
<feature type="transmembrane region" description="Helical" evidence="1">
    <location>
        <begin position="51"/>
        <end position="73"/>
    </location>
</feature>
<gene>
    <name evidence="2" type="ORF">Tco025E_05571</name>
</gene>
<dbReference type="AlphaFoldDB" id="A0A422PC64"/>
<dbReference type="OrthoDB" id="239166at2759"/>
<reference evidence="2 3" key="1">
    <citation type="journal article" date="2018" name="BMC Genomics">
        <title>Genomic comparison of Trypanosoma conorhini and Trypanosoma rangeli to Trypanosoma cruzi strains of high and low virulence.</title>
        <authorList>
            <person name="Bradwell K.R."/>
            <person name="Koparde V.N."/>
            <person name="Matveyev A.V."/>
            <person name="Serrano M.G."/>
            <person name="Alves J.M."/>
            <person name="Parikh H."/>
            <person name="Huang B."/>
            <person name="Lee V."/>
            <person name="Espinosa-Alvarez O."/>
            <person name="Ortiz P.A."/>
            <person name="Costa-Martins A.G."/>
            <person name="Teixeira M.M."/>
            <person name="Buck G.A."/>
        </authorList>
    </citation>
    <scope>NUCLEOTIDE SEQUENCE [LARGE SCALE GENOMIC DNA]</scope>
    <source>
        <strain evidence="2 3">025E</strain>
    </source>
</reference>
<evidence type="ECO:0000313" key="3">
    <source>
        <dbReference type="Proteomes" id="UP000284403"/>
    </source>
</evidence>
<proteinExistence type="predicted"/>
<accession>A0A422PC64</accession>
<dbReference type="EMBL" id="MKKU01000332">
    <property type="protein sequence ID" value="RNF15301.1"/>
    <property type="molecule type" value="Genomic_DNA"/>
</dbReference>
<evidence type="ECO:0000313" key="2">
    <source>
        <dbReference type="EMBL" id="RNF15301.1"/>
    </source>
</evidence>
<organism evidence="2 3">
    <name type="scientific">Trypanosoma conorhini</name>
    <dbReference type="NCBI Taxonomy" id="83891"/>
    <lineage>
        <taxon>Eukaryota</taxon>
        <taxon>Discoba</taxon>
        <taxon>Euglenozoa</taxon>
        <taxon>Kinetoplastea</taxon>
        <taxon>Metakinetoplastina</taxon>
        <taxon>Trypanosomatida</taxon>
        <taxon>Trypanosomatidae</taxon>
        <taxon>Trypanosoma</taxon>
    </lineage>
</organism>
<keyword evidence="1" id="KW-0472">Membrane</keyword>
<dbReference type="RefSeq" id="XP_029227441.1">
    <property type="nucleotide sequence ID" value="XM_029372464.1"/>
</dbReference>
<protein>
    <submittedName>
        <fullName evidence="2">Uncharacterized protein</fullName>
    </submittedName>
</protein>
<keyword evidence="3" id="KW-1185">Reference proteome</keyword>
<dbReference type="GeneID" id="40319182"/>
<sequence length="141" mass="15571">MATQCVAKCGGYRSLRAECARDPCLAQGMCKLMDVGIRDCAEWCCVGRGGYVFLTVLFFCGGTCALFSMYYLWRLHRANVAAGAVTETGEKVEVPPESDPRAVAAQQRRKRQVTVDPELLRAIGLSPPEDERQGVGRYREC</sequence>